<accession>A0A3B0ZXW8</accession>
<organism evidence="2">
    <name type="scientific">hydrothermal vent metagenome</name>
    <dbReference type="NCBI Taxonomy" id="652676"/>
    <lineage>
        <taxon>unclassified sequences</taxon>
        <taxon>metagenomes</taxon>
        <taxon>ecological metagenomes</taxon>
    </lineage>
</organism>
<dbReference type="AlphaFoldDB" id="A0A3B0ZXW8"/>
<sequence>MKSIKVHLWDVDQFRDSKESWSELLDNSASDKLFMSWEWLFSWWTNFAEPDVMKLYLLAAVNVSGDLVGIAPLYLKSSVSKKVVKTKRLQFIGNCWREIDTMRTELQDFIVDRRWTTEVIRSFSDYLNNSPVWDELILSDLNKDSDTYKILIQDKSLRNCYYRCAEESDSYYCDLVGSFDNFCKMLGKNTRLRLLNRRKLLSKMGNVEFKKIKGGDIIPMFELLNSLHLKRWGRPAFELASLDFNIMVAGLMAQKGALQFTVLSLNGTPISIQYNYIIDNHEYNIQAGFNDNIHKKISVGFLHFGYAIETAFNDGVKVYDFLVGEGKNTQYKAHLTDKTVKIVSMQIVRNKLVRNLYRVYDYFSL</sequence>
<dbReference type="InterPro" id="IPR038740">
    <property type="entry name" value="BioF2-like_GNAT_dom"/>
</dbReference>
<dbReference type="SUPFAM" id="SSF55729">
    <property type="entry name" value="Acyl-CoA N-acyltransferases (Nat)"/>
    <property type="match status" value="1"/>
</dbReference>
<name>A0A3B0ZXW8_9ZZZZ</name>
<proteinExistence type="predicted"/>
<dbReference type="InterPro" id="IPR016181">
    <property type="entry name" value="Acyl_CoA_acyltransferase"/>
</dbReference>
<reference evidence="2" key="1">
    <citation type="submission" date="2018-06" db="EMBL/GenBank/DDBJ databases">
        <authorList>
            <person name="Zhirakovskaya E."/>
        </authorList>
    </citation>
    <scope>NUCLEOTIDE SEQUENCE</scope>
</reference>
<dbReference type="Gene3D" id="3.40.630.30">
    <property type="match status" value="1"/>
</dbReference>
<dbReference type="Pfam" id="PF13480">
    <property type="entry name" value="Acetyltransf_6"/>
    <property type="match status" value="1"/>
</dbReference>
<evidence type="ECO:0000313" key="2">
    <source>
        <dbReference type="EMBL" id="VAW92753.1"/>
    </source>
</evidence>
<evidence type="ECO:0000259" key="1">
    <source>
        <dbReference type="Pfam" id="PF13480"/>
    </source>
</evidence>
<dbReference type="EMBL" id="UOFT01000028">
    <property type="protein sequence ID" value="VAW92753.1"/>
    <property type="molecule type" value="Genomic_DNA"/>
</dbReference>
<feature type="domain" description="BioF2-like acetyltransferase" evidence="1">
    <location>
        <begin position="189"/>
        <end position="332"/>
    </location>
</feature>
<gene>
    <name evidence="2" type="ORF">MNBD_GAMMA23-337</name>
</gene>
<protein>
    <recommendedName>
        <fullName evidence="1">BioF2-like acetyltransferase domain-containing protein</fullName>
    </recommendedName>
</protein>